<dbReference type="AlphaFoldDB" id="A0AAE0ZZL1"/>
<gene>
    <name evidence="1" type="ORF">RRG08_038137</name>
</gene>
<organism evidence="1 2">
    <name type="scientific">Elysia crispata</name>
    <name type="common">lettuce slug</name>
    <dbReference type="NCBI Taxonomy" id="231223"/>
    <lineage>
        <taxon>Eukaryota</taxon>
        <taxon>Metazoa</taxon>
        <taxon>Spiralia</taxon>
        <taxon>Lophotrochozoa</taxon>
        <taxon>Mollusca</taxon>
        <taxon>Gastropoda</taxon>
        <taxon>Heterobranchia</taxon>
        <taxon>Euthyneura</taxon>
        <taxon>Panpulmonata</taxon>
        <taxon>Sacoglossa</taxon>
        <taxon>Placobranchoidea</taxon>
        <taxon>Plakobranchidae</taxon>
        <taxon>Elysia</taxon>
    </lineage>
</organism>
<dbReference type="Proteomes" id="UP001283361">
    <property type="component" value="Unassembled WGS sequence"/>
</dbReference>
<evidence type="ECO:0000313" key="2">
    <source>
        <dbReference type="Proteomes" id="UP001283361"/>
    </source>
</evidence>
<accession>A0AAE0ZZL1</accession>
<proteinExistence type="predicted"/>
<dbReference type="EMBL" id="JAWDGP010003058">
    <property type="protein sequence ID" value="KAK3777891.1"/>
    <property type="molecule type" value="Genomic_DNA"/>
</dbReference>
<reference evidence="1" key="1">
    <citation type="journal article" date="2023" name="G3 (Bethesda)">
        <title>A reference genome for the long-term kleptoplast-retaining sea slug Elysia crispata morphotype clarki.</title>
        <authorList>
            <person name="Eastman K.E."/>
            <person name="Pendleton A.L."/>
            <person name="Shaikh M.A."/>
            <person name="Suttiyut T."/>
            <person name="Ogas R."/>
            <person name="Tomko P."/>
            <person name="Gavelis G."/>
            <person name="Widhalm J.R."/>
            <person name="Wisecaver J.H."/>
        </authorList>
    </citation>
    <scope>NUCLEOTIDE SEQUENCE</scope>
    <source>
        <strain evidence="1">ECLA1</strain>
    </source>
</reference>
<keyword evidence="2" id="KW-1185">Reference proteome</keyword>
<protein>
    <submittedName>
        <fullName evidence="1">Uncharacterized protein</fullName>
    </submittedName>
</protein>
<evidence type="ECO:0000313" key="1">
    <source>
        <dbReference type="EMBL" id="KAK3777891.1"/>
    </source>
</evidence>
<name>A0AAE0ZZL1_9GAST</name>
<sequence>MRRSRPRHKSTVIALETWPGIIHPSSHPEGSRTSILANQQHSYTHLTLCLKRDVARDEKKMNSPTAKFIFSPTPIAMELSLPYRPTSFAKHQFHQKRRNKARCDFFLLQRVAEMKQGFSIPIHREREAGWSVLMKLSTPFQPDRGQYSSSQLKRKYTLDIALPGREASKRPVCCFNIKFTYDPLVNVSVVVCAVPEREYSFERDNISSPSNIAPR</sequence>
<comment type="caution">
    <text evidence="1">The sequence shown here is derived from an EMBL/GenBank/DDBJ whole genome shotgun (WGS) entry which is preliminary data.</text>
</comment>